<dbReference type="EMBL" id="VYRZ01000005">
    <property type="protein sequence ID" value="KAA9083748.1"/>
    <property type="molecule type" value="Genomic_DNA"/>
</dbReference>
<dbReference type="PANTHER" id="PTHR34389:SF2">
    <property type="entry name" value="L-RHAMNOSE MUTAROTASE"/>
    <property type="match status" value="1"/>
</dbReference>
<dbReference type="Gene3D" id="3.30.70.100">
    <property type="match status" value="1"/>
</dbReference>
<proteinExistence type="predicted"/>
<sequence>MTDKACFLLRIRPEHLPEYTRRHADLWPEMRAALDTAGYRNYSIFADESGLLVGYFEADDTARSAQRMAAHPVSTRWSEDIGWMFVSMDGARDTRDGHHWLQRVFDLDATRSAVRS</sequence>
<dbReference type="OrthoDB" id="9799608at2"/>
<dbReference type="Pfam" id="PF05336">
    <property type="entry name" value="rhaM"/>
    <property type="match status" value="1"/>
</dbReference>
<comment type="caution">
    <text evidence="1">The sequence shown here is derived from an EMBL/GenBank/DDBJ whole genome shotgun (WGS) entry which is preliminary data.</text>
</comment>
<dbReference type="PANTHER" id="PTHR34389">
    <property type="entry name" value="L-RHAMNOSE MUTAROTASE"/>
    <property type="match status" value="1"/>
</dbReference>
<name>A0A5J5IQL2_9MICO</name>
<dbReference type="AlphaFoldDB" id="A0A5J5IQL2"/>
<evidence type="ECO:0000313" key="1">
    <source>
        <dbReference type="EMBL" id="KAA9083748.1"/>
    </source>
</evidence>
<dbReference type="RefSeq" id="WP_150420458.1">
    <property type="nucleotide sequence ID" value="NZ_VYRZ01000005.1"/>
</dbReference>
<evidence type="ECO:0000313" key="2">
    <source>
        <dbReference type="Proteomes" id="UP000327039"/>
    </source>
</evidence>
<protein>
    <submittedName>
        <fullName evidence="1">L-rhamnose mutarotase</fullName>
    </submittedName>
</protein>
<accession>A0A5J5IQL2</accession>
<dbReference type="SUPFAM" id="SSF54909">
    <property type="entry name" value="Dimeric alpha+beta barrel"/>
    <property type="match status" value="1"/>
</dbReference>
<dbReference type="GO" id="GO:0019301">
    <property type="term" value="P:rhamnose catabolic process"/>
    <property type="evidence" value="ECO:0007669"/>
    <property type="project" value="TreeGrafter"/>
</dbReference>
<gene>
    <name evidence="1" type="ORF">F6B42_14445</name>
</gene>
<dbReference type="GO" id="GO:0016857">
    <property type="term" value="F:racemase and epimerase activity, acting on carbohydrates and derivatives"/>
    <property type="evidence" value="ECO:0007669"/>
    <property type="project" value="InterPro"/>
</dbReference>
<dbReference type="InterPro" id="IPR011008">
    <property type="entry name" value="Dimeric_a/b-barrel"/>
</dbReference>
<dbReference type="InterPro" id="IPR008000">
    <property type="entry name" value="Rham/fucose_mutarotase"/>
</dbReference>
<dbReference type="Proteomes" id="UP000327039">
    <property type="component" value="Unassembled WGS sequence"/>
</dbReference>
<reference evidence="2" key="1">
    <citation type="submission" date="2019-09" db="EMBL/GenBank/DDBJ databases">
        <title>Mumia zhuanghuii sp. nov. isolated from the intestinal contents of plateau pika (Ochotona curzoniae) in the Qinghai-Tibet plateau of China.</title>
        <authorList>
            <person name="Tian Z."/>
        </authorList>
    </citation>
    <scope>NUCLEOTIDE SEQUENCE [LARGE SCALE GENOMIC DNA]</scope>
    <source>
        <strain evidence="2">DSM 25564</strain>
    </source>
</reference>
<keyword evidence="2" id="KW-1185">Reference proteome</keyword>
<organism evidence="1 2">
    <name type="scientific">Microbacterium radiodurans</name>
    <dbReference type="NCBI Taxonomy" id="661398"/>
    <lineage>
        <taxon>Bacteria</taxon>
        <taxon>Bacillati</taxon>
        <taxon>Actinomycetota</taxon>
        <taxon>Actinomycetes</taxon>
        <taxon>Micrococcales</taxon>
        <taxon>Microbacteriaceae</taxon>
        <taxon>Microbacterium</taxon>
    </lineage>
</organism>